<gene>
    <name evidence="2" type="ORF">H4Q32_000825</name>
</gene>
<keyword evidence="1" id="KW-0472">Membrane</keyword>
<evidence type="ECO:0000256" key="1">
    <source>
        <dbReference type="SAM" id="Phobius"/>
    </source>
</evidence>
<comment type="caution">
    <text evidence="2">The sequence shown here is derived from an EMBL/GenBank/DDBJ whole genome shotgun (WGS) entry which is preliminary data.</text>
</comment>
<dbReference type="Proteomes" id="UP000830375">
    <property type="component" value="Unassembled WGS sequence"/>
</dbReference>
<evidence type="ECO:0000313" key="3">
    <source>
        <dbReference type="Proteomes" id="UP000830375"/>
    </source>
</evidence>
<keyword evidence="1" id="KW-0812">Transmembrane</keyword>
<keyword evidence="1" id="KW-1133">Transmembrane helix</keyword>
<dbReference type="EMBL" id="JACTAM010000022">
    <property type="protein sequence ID" value="KAI2650760.1"/>
    <property type="molecule type" value="Genomic_DNA"/>
</dbReference>
<feature type="transmembrane region" description="Helical" evidence="1">
    <location>
        <begin position="20"/>
        <end position="39"/>
    </location>
</feature>
<protein>
    <submittedName>
        <fullName evidence="2">Uncharacterized protein</fullName>
    </submittedName>
</protein>
<reference evidence="2 3" key="1">
    <citation type="submission" date="2022-01" db="EMBL/GenBank/DDBJ databases">
        <title>A high-quality chromosome-level genome assembly of rohu carp, Labeo rohita.</title>
        <authorList>
            <person name="Arick M.A. II"/>
            <person name="Hsu C.-Y."/>
            <person name="Magbanua Z."/>
            <person name="Pechanova O."/>
            <person name="Grover C."/>
            <person name="Miller E."/>
            <person name="Thrash A."/>
            <person name="Ezzel L."/>
            <person name="Alam S."/>
            <person name="Benzie J."/>
            <person name="Hamilton M."/>
            <person name="Karsi A."/>
            <person name="Lawrence M.L."/>
            <person name="Peterson D.G."/>
        </authorList>
    </citation>
    <scope>NUCLEOTIDE SEQUENCE [LARGE SCALE GENOMIC DNA]</scope>
    <source>
        <strain evidence="3">BAU-BD-2019</strain>
        <tissue evidence="2">Blood</tissue>
    </source>
</reference>
<evidence type="ECO:0000313" key="2">
    <source>
        <dbReference type="EMBL" id="KAI2650760.1"/>
    </source>
</evidence>
<sequence length="56" mass="6417">MFHLTTSSSFNLKREKVLVVVKVLVMWLVFSHCVVPCVLRLRLSCLRFLFSSTSTG</sequence>
<keyword evidence="3" id="KW-1185">Reference proteome</keyword>
<accession>A0ABQ8LK07</accession>
<proteinExistence type="predicted"/>
<organism evidence="2 3">
    <name type="scientific">Labeo rohita</name>
    <name type="common">Indian major carp</name>
    <name type="synonym">Cyprinus rohita</name>
    <dbReference type="NCBI Taxonomy" id="84645"/>
    <lineage>
        <taxon>Eukaryota</taxon>
        <taxon>Metazoa</taxon>
        <taxon>Chordata</taxon>
        <taxon>Craniata</taxon>
        <taxon>Vertebrata</taxon>
        <taxon>Euteleostomi</taxon>
        <taxon>Actinopterygii</taxon>
        <taxon>Neopterygii</taxon>
        <taxon>Teleostei</taxon>
        <taxon>Ostariophysi</taxon>
        <taxon>Cypriniformes</taxon>
        <taxon>Cyprinidae</taxon>
        <taxon>Labeoninae</taxon>
        <taxon>Labeonini</taxon>
        <taxon>Labeo</taxon>
    </lineage>
</organism>
<name>A0ABQ8LK07_LABRO</name>